<dbReference type="Proteomes" id="UP000190888">
    <property type="component" value="Unassembled WGS sequence"/>
</dbReference>
<protein>
    <submittedName>
        <fullName evidence="3">Bacteroides conjugative transposon TraJ protein</fullName>
    </submittedName>
</protein>
<evidence type="ECO:0000259" key="2">
    <source>
        <dbReference type="Pfam" id="PF07863"/>
    </source>
</evidence>
<dbReference type="OrthoDB" id="1147144at2"/>
<proteinExistence type="predicted"/>
<feature type="transmembrane region" description="Helical" evidence="1">
    <location>
        <begin position="243"/>
        <end position="261"/>
    </location>
</feature>
<name>A0A1T4NXI4_9BACT</name>
<dbReference type="EMBL" id="FUWH01000005">
    <property type="protein sequence ID" value="SJZ83727.1"/>
    <property type="molecule type" value="Genomic_DNA"/>
</dbReference>
<feature type="transmembrane region" description="Helical" evidence="1">
    <location>
        <begin position="45"/>
        <end position="64"/>
    </location>
</feature>
<feature type="domain" description="Conjugative transposon TraJ C-terminal" evidence="2">
    <location>
        <begin position="26"/>
        <end position="130"/>
    </location>
</feature>
<dbReference type="Pfam" id="PF07863">
    <property type="entry name" value="CtnDOT_TraJ"/>
    <property type="match status" value="2"/>
</dbReference>
<evidence type="ECO:0000256" key="1">
    <source>
        <dbReference type="SAM" id="Phobius"/>
    </source>
</evidence>
<feature type="domain" description="Conjugative transposon TraJ C-terminal" evidence="2">
    <location>
        <begin position="141"/>
        <end position="333"/>
    </location>
</feature>
<evidence type="ECO:0000313" key="3">
    <source>
        <dbReference type="EMBL" id="SJZ83727.1"/>
    </source>
</evidence>
<feature type="transmembrane region" description="Helical" evidence="1">
    <location>
        <begin position="76"/>
        <end position="98"/>
    </location>
</feature>
<dbReference type="RefSeq" id="WP_078831362.1">
    <property type="nucleotide sequence ID" value="NZ_FUWH01000005.1"/>
</dbReference>
<organism evidence="3 4">
    <name type="scientific">Sediminibacterium ginsengisoli</name>
    <dbReference type="NCBI Taxonomy" id="413434"/>
    <lineage>
        <taxon>Bacteria</taxon>
        <taxon>Pseudomonadati</taxon>
        <taxon>Bacteroidota</taxon>
        <taxon>Chitinophagia</taxon>
        <taxon>Chitinophagales</taxon>
        <taxon>Chitinophagaceae</taxon>
        <taxon>Sediminibacterium</taxon>
    </lineage>
</organism>
<sequence length="336" mass="35985">MKKWGVILCVSCLPLGLNAQGISNGEGLQLILDQLYKEMMPLCKGLISSARLIGGFGALWYISLRVWRHVASGEAVEVYGLLRPFVLGFCILVFPSVIDLINGVMQPTVAATATMVKSSNAAIFKYLDLKNADGGLGIGALNPANWIRAAIQGLLEFLFQTIALLIHAIRTFYLIVLAIIGPIVFGLSIYDGFQHLITVWLARYINVFLWLPVANIFGAIIARIQENMVTDDVFSVPVAGQPFALTDWAYLAFLLIAIVGYCTVPSVANYIINAGGGNALLQKVSSLTTSAASKTTSAIVGGMSGDSFGDGASKMSRGMSTNGTSNNYFKDKLSGK</sequence>
<dbReference type="InterPro" id="IPR012424">
    <property type="entry name" value="Conjugative_transposon_TraJ_C"/>
</dbReference>
<keyword evidence="4" id="KW-1185">Reference proteome</keyword>
<dbReference type="STRING" id="413434.SAMN04488132_10531"/>
<accession>A0A1T4NXI4</accession>
<evidence type="ECO:0000313" key="4">
    <source>
        <dbReference type="Proteomes" id="UP000190888"/>
    </source>
</evidence>
<keyword evidence="1" id="KW-0472">Membrane</keyword>
<keyword evidence="1" id="KW-0812">Transmembrane</keyword>
<keyword evidence="1" id="KW-1133">Transmembrane helix</keyword>
<gene>
    <name evidence="3" type="ORF">SAMN04488132_10531</name>
</gene>
<feature type="transmembrane region" description="Helical" evidence="1">
    <location>
        <begin position="202"/>
        <end position="222"/>
    </location>
</feature>
<dbReference type="AlphaFoldDB" id="A0A1T4NXI4"/>
<reference evidence="3 4" key="1">
    <citation type="submission" date="2017-02" db="EMBL/GenBank/DDBJ databases">
        <authorList>
            <person name="Peterson S.W."/>
        </authorList>
    </citation>
    <scope>NUCLEOTIDE SEQUENCE [LARGE SCALE GENOMIC DNA]</scope>
    <source>
        <strain evidence="3 4">DSM 22335</strain>
    </source>
</reference>
<feature type="transmembrane region" description="Helical" evidence="1">
    <location>
        <begin position="172"/>
        <end position="190"/>
    </location>
</feature>